<dbReference type="SUPFAM" id="SSF103481">
    <property type="entry name" value="Multidrug resistance efflux transporter EmrE"/>
    <property type="match status" value="1"/>
</dbReference>
<feature type="transmembrane region" description="Helical" evidence="1">
    <location>
        <begin position="20"/>
        <end position="42"/>
    </location>
</feature>
<feature type="transmembrane region" description="Helical" evidence="1">
    <location>
        <begin position="137"/>
        <end position="158"/>
    </location>
</feature>
<dbReference type="AlphaFoldDB" id="A0A068RQW9"/>
<sequence length="591" mass="65609">MTAASSSRTPCLSASRLYIVFHQVLFLVTGLITTLGVQWLFYTGAATGDSYLTQLSQYIGMVLVGLLIPVILSRQRKMHQYTTVSTNADDGEDDRQRISMEILDDGEDDKLRSTDEVAATTTTNQDLIDGPIKHKSVFKLAVLDVVANFCVTLGFSVIGSGMYQVIYSSVVIWCAILTYIFMGRTLTRLQWIAIFGTSAGLALSSFGNFGINDSEDQGAAKLMLGTIMTMGGTFFYSCVYVYSDCILSKQIPPPLAARVCYTTGLYATAMSILWVGIYTLPQLDSLVNIDPDVSTLSVTAMYALVTIANATHSWNYYELVDRTGNVATGILQGLRAILVYILSHLWYCNTDAAQCFTTYKGCGRIVMLSTLEKHIDSTNDLSDKRAHATAIIDPCSTSYQEESDDDDSLFEENGLDAASIYQNTYFMDGDNHFISLPSLGNSSSSKDATFISRLFEEWLEQKLCGKQADDPLLPILEDNVDSIANEILDRLKHEFIPKSVSKALLKIRTGHVYTYHQLEDGQPLITQDMEEFFQQFPLFVEITIHTTQNAAIHENKQSNKCTLLLSMENVTINPGNPYRLMEEISFSIHSS</sequence>
<feature type="transmembrane region" description="Helical" evidence="1">
    <location>
        <begin position="164"/>
        <end position="182"/>
    </location>
</feature>
<dbReference type="PANTHER" id="PTHR13146">
    <property type="match status" value="1"/>
</dbReference>
<keyword evidence="1" id="KW-1133">Transmembrane helix</keyword>
<keyword evidence="1" id="KW-0472">Membrane</keyword>
<dbReference type="STRING" id="1263082.A0A068RQW9"/>
<name>A0A068RQW9_9FUNG</name>
<proteinExistence type="predicted"/>
<keyword evidence="3" id="KW-1185">Reference proteome</keyword>
<evidence type="ECO:0000313" key="2">
    <source>
        <dbReference type="EMBL" id="CDH52543.1"/>
    </source>
</evidence>
<protein>
    <submittedName>
        <fullName evidence="2">Uncharacterized protein</fullName>
    </submittedName>
</protein>
<dbReference type="Proteomes" id="UP000027586">
    <property type="component" value="Unassembled WGS sequence"/>
</dbReference>
<evidence type="ECO:0000313" key="3">
    <source>
        <dbReference type="Proteomes" id="UP000027586"/>
    </source>
</evidence>
<dbReference type="EMBL" id="CBTN010000013">
    <property type="protein sequence ID" value="CDH52543.1"/>
    <property type="molecule type" value="Genomic_DNA"/>
</dbReference>
<dbReference type="VEuPathDB" id="FungiDB:LCOR_04005.1"/>
<feature type="transmembrane region" description="Helical" evidence="1">
    <location>
        <begin position="255"/>
        <end position="280"/>
    </location>
</feature>
<feature type="transmembrane region" description="Helical" evidence="1">
    <location>
        <begin position="54"/>
        <end position="72"/>
    </location>
</feature>
<dbReference type="InterPro" id="IPR037185">
    <property type="entry name" value="EmrE-like"/>
</dbReference>
<organism evidence="2 3">
    <name type="scientific">Lichtheimia corymbifera JMRC:FSU:9682</name>
    <dbReference type="NCBI Taxonomy" id="1263082"/>
    <lineage>
        <taxon>Eukaryota</taxon>
        <taxon>Fungi</taxon>
        <taxon>Fungi incertae sedis</taxon>
        <taxon>Mucoromycota</taxon>
        <taxon>Mucoromycotina</taxon>
        <taxon>Mucoromycetes</taxon>
        <taxon>Mucorales</taxon>
        <taxon>Lichtheimiaceae</taxon>
        <taxon>Lichtheimia</taxon>
    </lineage>
</organism>
<dbReference type="PANTHER" id="PTHR13146:SF1">
    <property type="entry name" value="SUGAR PHOSPHATE TRANSPORTER DOMAIN-CONTAINING PROTEIN"/>
    <property type="match status" value="1"/>
</dbReference>
<gene>
    <name evidence="2" type="ORF">LCOR_04005.1</name>
</gene>
<keyword evidence="1" id="KW-0812">Transmembrane</keyword>
<dbReference type="OrthoDB" id="29773at2759"/>
<feature type="transmembrane region" description="Helical" evidence="1">
    <location>
        <begin position="189"/>
        <end position="211"/>
    </location>
</feature>
<reference evidence="2" key="1">
    <citation type="submission" date="2013-08" db="EMBL/GenBank/DDBJ databases">
        <title>Gene expansion shapes genome architecture in the human pathogen Lichtheimia corymbifera: an evolutionary genomics analysis in the ancient terrestrial Mucorales (Mucoromycotina).</title>
        <authorList>
            <person name="Schwartze V.U."/>
            <person name="Winter S."/>
            <person name="Shelest E."/>
            <person name="Marcet-Houben M."/>
            <person name="Horn F."/>
            <person name="Wehner S."/>
            <person name="Hoffmann K."/>
            <person name="Riege K."/>
            <person name="Sammeth M."/>
            <person name="Nowrousian M."/>
            <person name="Valiante V."/>
            <person name="Linde J."/>
            <person name="Jacobsen I.D."/>
            <person name="Marz M."/>
            <person name="Brakhage A.A."/>
            <person name="Gabaldon T."/>
            <person name="Bocker S."/>
            <person name="Voigt K."/>
        </authorList>
    </citation>
    <scope>NUCLEOTIDE SEQUENCE [LARGE SCALE GENOMIC DNA]</scope>
    <source>
        <strain evidence="2">FSU 9682</strain>
    </source>
</reference>
<feature type="transmembrane region" description="Helical" evidence="1">
    <location>
        <begin position="223"/>
        <end position="243"/>
    </location>
</feature>
<accession>A0A068RQW9</accession>
<dbReference type="GO" id="GO:0016020">
    <property type="term" value="C:membrane"/>
    <property type="evidence" value="ECO:0007669"/>
    <property type="project" value="TreeGrafter"/>
</dbReference>
<comment type="caution">
    <text evidence="2">The sequence shown here is derived from an EMBL/GenBank/DDBJ whole genome shotgun (WGS) entry which is preliminary data.</text>
</comment>
<evidence type="ECO:0000256" key="1">
    <source>
        <dbReference type="SAM" id="Phobius"/>
    </source>
</evidence>